<proteinExistence type="predicted"/>
<name>A0ABQ2RWT8_9DEIO</name>
<dbReference type="Proteomes" id="UP000634308">
    <property type="component" value="Unassembled WGS sequence"/>
</dbReference>
<dbReference type="EMBL" id="BMQM01000033">
    <property type="protein sequence ID" value="GGR70440.1"/>
    <property type="molecule type" value="Genomic_DNA"/>
</dbReference>
<protein>
    <submittedName>
        <fullName evidence="2">Uncharacterized protein</fullName>
    </submittedName>
</protein>
<evidence type="ECO:0000256" key="1">
    <source>
        <dbReference type="SAM" id="MobiDB-lite"/>
    </source>
</evidence>
<feature type="region of interest" description="Disordered" evidence="1">
    <location>
        <begin position="167"/>
        <end position="191"/>
    </location>
</feature>
<feature type="compositionally biased region" description="Basic and acidic residues" evidence="1">
    <location>
        <begin position="180"/>
        <end position="191"/>
    </location>
</feature>
<sequence length="191" mass="21469">MMGGEGPGSRFSEEQRLRFTTLALQRNLQHVRWREKNPLGMSNEASIGLQLTATFLLWIATSPLEQVMTDLDSDPLSPKLRRLWTAPDFQADDPEGLRFNLPRWRTAIAQGTVEVVLAGDGWTVVGLRAWLGGERPWVMTLDRERLDAFVDVLAGALPFWRFPVTRPGARSEGGSRSGKGRTDRTERPDEP</sequence>
<evidence type="ECO:0000313" key="2">
    <source>
        <dbReference type="EMBL" id="GGR70440.1"/>
    </source>
</evidence>
<accession>A0ABQ2RWT8</accession>
<comment type="caution">
    <text evidence="2">The sequence shown here is derived from an EMBL/GenBank/DDBJ whole genome shotgun (WGS) entry which is preliminary data.</text>
</comment>
<organism evidence="2 3">
    <name type="scientific">Deinococcus seoulensis</name>
    <dbReference type="NCBI Taxonomy" id="1837379"/>
    <lineage>
        <taxon>Bacteria</taxon>
        <taxon>Thermotogati</taxon>
        <taxon>Deinococcota</taxon>
        <taxon>Deinococci</taxon>
        <taxon>Deinococcales</taxon>
        <taxon>Deinococcaceae</taxon>
        <taxon>Deinococcus</taxon>
    </lineage>
</organism>
<evidence type="ECO:0000313" key="3">
    <source>
        <dbReference type="Proteomes" id="UP000634308"/>
    </source>
</evidence>
<keyword evidence="3" id="KW-1185">Reference proteome</keyword>
<reference evidence="3" key="1">
    <citation type="journal article" date="2019" name="Int. J. Syst. Evol. Microbiol.">
        <title>The Global Catalogue of Microorganisms (GCM) 10K type strain sequencing project: providing services to taxonomists for standard genome sequencing and annotation.</title>
        <authorList>
            <consortium name="The Broad Institute Genomics Platform"/>
            <consortium name="The Broad Institute Genome Sequencing Center for Infectious Disease"/>
            <person name="Wu L."/>
            <person name="Ma J."/>
        </authorList>
    </citation>
    <scope>NUCLEOTIDE SEQUENCE [LARGE SCALE GENOMIC DNA]</scope>
    <source>
        <strain evidence="3">JCM 31404</strain>
    </source>
</reference>
<gene>
    <name evidence="2" type="ORF">GCM10008959_35200</name>
</gene>